<evidence type="ECO:0000313" key="6">
    <source>
        <dbReference type="EMBL" id="UWX63141.1"/>
    </source>
</evidence>
<organism evidence="6 7">
    <name type="scientific">Deinococcus rubellus</name>
    <dbReference type="NCBI Taxonomy" id="1889240"/>
    <lineage>
        <taxon>Bacteria</taxon>
        <taxon>Thermotogati</taxon>
        <taxon>Deinococcota</taxon>
        <taxon>Deinococci</taxon>
        <taxon>Deinococcales</taxon>
        <taxon>Deinococcaceae</taxon>
        <taxon>Deinococcus</taxon>
    </lineage>
</organism>
<gene>
    <name evidence="6" type="ORF">N0D28_10275</name>
</gene>
<comment type="similarity">
    <text evidence="1">Belongs to the phosphohexose mutase family.</text>
</comment>
<keyword evidence="4" id="KW-0413">Isomerase</keyword>
<dbReference type="InterPro" id="IPR016055">
    <property type="entry name" value="A-D-PHexomutase_a/b/a-I/II/III"/>
</dbReference>
<name>A0ABY5YG45_9DEIO</name>
<evidence type="ECO:0000256" key="3">
    <source>
        <dbReference type="ARBA" id="ARBA00022842"/>
    </source>
</evidence>
<feature type="domain" description="Alpha-D-phosphohexomutase alpha/beta/alpha" evidence="5">
    <location>
        <begin position="2"/>
        <end position="85"/>
    </location>
</feature>
<dbReference type="SUPFAM" id="SSF53738">
    <property type="entry name" value="Phosphoglucomutase, first 3 domains"/>
    <property type="match status" value="1"/>
</dbReference>
<keyword evidence="7" id="KW-1185">Reference proteome</keyword>
<evidence type="ECO:0000256" key="2">
    <source>
        <dbReference type="ARBA" id="ARBA00022723"/>
    </source>
</evidence>
<evidence type="ECO:0000256" key="1">
    <source>
        <dbReference type="ARBA" id="ARBA00010231"/>
    </source>
</evidence>
<dbReference type="Gene3D" id="3.40.120.10">
    <property type="entry name" value="Alpha-D-Glucose-1,6-Bisphosphate, subunit A, domain 3"/>
    <property type="match status" value="1"/>
</dbReference>
<accession>A0ABY5YG45</accession>
<dbReference type="Pfam" id="PF02878">
    <property type="entry name" value="PGM_PMM_I"/>
    <property type="match status" value="1"/>
</dbReference>
<keyword evidence="3" id="KW-0460">Magnesium</keyword>
<dbReference type="RefSeq" id="WP_260559434.1">
    <property type="nucleotide sequence ID" value="NZ_BAABEC010000179.1"/>
</dbReference>
<dbReference type="PANTHER" id="PTHR45745">
    <property type="entry name" value="PHOSPHOMANNOMUTASE 45A"/>
    <property type="match status" value="1"/>
</dbReference>
<keyword evidence="2" id="KW-0479">Metal-binding</keyword>
<evidence type="ECO:0000259" key="5">
    <source>
        <dbReference type="Pfam" id="PF02878"/>
    </source>
</evidence>
<evidence type="ECO:0000313" key="7">
    <source>
        <dbReference type="Proteomes" id="UP001060261"/>
    </source>
</evidence>
<dbReference type="PROSITE" id="PS00710">
    <property type="entry name" value="PGM_PMM"/>
    <property type="match status" value="1"/>
</dbReference>
<dbReference type="PANTHER" id="PTHR45745:SF1">
    <property type="entry name" value="PHOSPHOGLUCOMUTASE 2B-RELATED"/>
    <property type="match status" value="1"/>
</dbReference>
<dbReference type="InterPro" id="IPR016066">
    <property type="entry name" value="A-D-PHexomutase_CS"/>
</dbReference>
<dbReference type="Proteomes" id="UP001060261">
    <property type="component" value="Chromosome"/>
</dbReference>
<reference evidence="6" key="1">
    <citation type="submission" date="2022-09" db="EMBL/GenBank/DDBJ databases">
        <title>genome sequence of Deinococcus rubellus.</title>
        <authorList>
            <person name="Srinivasan S."/>
        </authorList>
    </citation>
    <scope>NUCLEOTIDE SEQUENCE</scope>
    <source>
        <strain evidence="6">Ant6</strain>
    </source>
</reference>
<sequence length="92" mass="9798">MGFDPCFQSRNFARIVAETMMRLDIWLAGAYLPTPALSFAALYLGAAGGVVITASHNPPVYNGYKLKGPYGGSATPEMVARVEAELLICETG</sequence>
<protein>
    <recommendedName>
        <fullName evidence="5">Alpha-D-phosphohexomutase alpha/beta/alpha domain-containing protein</fullName>
    </recommendedName>
</protein>
<proteinExistence type="inferred from homology"/>
<evidence type="ECO:0000256" key="4">
    <source>
        <dbReference type="ARBA" id="ARBA00023235"/>
    </source>
</evidence>
<dbReference type="EMBL" id="CP104213">
    <property type="protein sequence ID" value="UWX63141.1"/>
    <property type="molecule type" value="Genomic_DNA"/>
</dbReference>
<dbReference type="InterPro" id="IPR005844">
    <property type="entry name" value="A-D-PHexomutase_a/b/a-I"/>
</dbReference>